<evidence type="ECO:0000256" key="1">
    <source>
        <dbReference type="SAM" id="Coils"/>
    </source>
</evidence>
<dbReference type="Proteomes" id="UP001189429">
    <property type="component" value="Unassembled WGS sequence"/>
</dbReference>
<comment type="caution">
    <text evidence="3">The sequence shown here is derived from an EMBL/GenBank/DDBJ whole genome shotgun (WGS) entry which is preliminary data.</text>
</comment>
<feature type="compositionally biased region" description="Low complexity" evidence="2">
    <location>
        <begin position="257"/>
        <end position="271"/>
    </location>
</feature>
<feature type="region of interest" description="Disordered" evidence="2">
    <location>
        <begin position="1"/>
        <end position="51"/>
    </location>
</feature>
<sequence length="429" mass="45745">MKAEKMKAKALAEQQEAAPRAASVDSLGAASSLTGDRPRPTRAEEKAKVQKAKKAEKKAAALVAEVPAGMGSCTSLEVNFNSGVGAYWYRSQNENRQCKDAARAQGSGNPLKTCQILGSAAPLCHPLRAGPAKAALRAARLASAAAWGCSGPAAARVSSALAAARAELREAEATCALLGRQALRRMRCRGRRRGAWGFRRRWGRAEPEARQKPSGNPAAGRAAAPPLLVSRAPAGPGLLRGARWAGPEQSTNRLESAEALPPRAPGPAGAARAFRRAAEFCTFQEARGFVMRRPPHDQHRWRVVWESAEARGQQPGHRARPPGRGVLGRPGRGQRGLLPHRVARAPARRMSMLGAGIDACHIRAGQDRASEDPLWDSFAQSPGWSVPLRLPLEPKASCLSSADAWVRAARMDPVVHQSNEARSDDAGQL</sequence>
<feature type="region of interest" description="Disordered" evidence="2">
    <location>
        <begin position="204"/>
        <end position="271"/>
    </location>
</feature>
<protein>
    <submittedName>
        <fullName evidence="3">Uncharacterized protein</fullName>
    </submittedName>
</protein>
<feature type="compositionally biased region" description="Basic and acidic residues" evidence="2">
    <location>
        <begin position="36"/>
        <end position="48"/>
    </location>
</feature>
<feature type="compositionally biased region" description="Low complexity" evidence="2">
    <location>
        <begin position="217"/>
        <end position="226"/>
    </location>
</feature>
<accession>A0ABN9R0M7</accession>
<organism evidence="3 4">
    <name type="scientific">Prorocentrum cordatum</name>
    <dbReference type="NCBI Taxonomy" id="2364126"/>
    <lineage>
        <taxon>Eukaryota</taxon>
        <taxon>Sar</taxon>
        <taxon>Alveolata</taxon>
        <taxon>Dinophyceae</taxon>
        <taxon>Prorocentrales</taxon>
        <taxon>Prorocentraceae</taxon>
        <taxon>Prorocentrum</taxon>
    </lineage>
</organism>
<dbReference type="EMBL" id="CAUYUJ010005091">
    <property type="protein sequence ID" value="CAK0812236.1"/>
    <property type="molecule type" value="Genomic_DNA"/>
</dbReference>
<feature type="compositionally biased region" description="Gly residues" evidence="2">
    <location>
        <begin position="325"/>
        <end position="334"/>
    </location>
</feature>
<name>A0ABN9R0M7_9DINO</name>
<feature type="coiled-coil region" evidence="1">
    <location>
        <begin position="154"/>
        <end position="181"/>
    </location>
</feature>
<keyword evidence="4" id="KW-1185">Reference proteome</keyword>
<evidence type="ECO:0000313" key="4">
    <source>
        <dbReference type="Proteomes" id="UP001189429"/>
    </source>
</evidence>
<keyword evidence="1" id="KW-0175">Coiled coil</keyword>
<evidence type="ECO:0000256" key="2">
    <source>
        <dbReference type="SAM" id="MobiDB-lite"/>
    </source>
</evidence>
<reference evidence="3" key="1">
    <citation type="submission" date="2023-10" db="EMBL/GenBank/DDBJ databases">
        <authorList>
            <person name="Chen Y."/>
            <person name="Shah S."/>
            <person name="Dougan E. K."/>
            <person name="Thang M."/>
            <person name="Chan C."/>
        </authorList>
    </citation>
    <scope>NUCLEOTIDE SEQUENCE [LARGE SCALE GENOMIC DNA]</scope>
</reference>
<feature type="region of interest" description="Disordered" evidence="2">
    <location>
        <begin position="309"/>
        <end position="336"/>
    </location>
</feature>
<proteinExistence type="predicted"/>
<feature type="compositionally biased region" description="Low complexity" evidence="2">
    <location>
        <begin position="9"/>
        <end position="18"/>
    </location>
</feature>
<gene>
    <name evidence="3" type="ORF">PCOR1329_LOCUS16570</name>
</gene>
<evidence type="ECO:0000313" key="3">
    <source>
        <dbReference type="EMBL" id="CAK0812236.1"/>
    </source>
</evidence>